<protein>
    <submittedName>
        <fullName evidence="7">FtsW/RodA/SpoVE family cell division protein</fullName>
    </submittedName>
</protein>
<keyword evidence="4 6" id="KW-1133">Transmembrane helix</keyword>
<evidence type="ECO:0000256" key="3">
    <source>
        <dbReference type="ARBA" id="ARBA00022960"/>
    </source>
</evidence>
<dbReference type="GO" id="GO:0051301">
    <property type="term" value="P:cell division"/>
    <property type="evidence" value="ECO:0007669"/>
    <property type="project" value="UniProtKB-KW"/>
</dbReference>
<organism evidence="7 8">
    <name type="scientific">Lactobacillus apis</name>
    <dbReference type="NCBI Taxonomy" id="303541"/>
    <lineage>
        <taxon>Bacteria</taxon>
        <taxon>Bacillati</taxon>
        <taxon>Bacillota</taxon>
        <taxon>Bacilli</taxon>
        <taxon>Lactobacillales</taxon>
        <taxon>Lactobacillaceae</taxon>
        <taxon>Lactobacillus</taxon>
    </lineage>
</organism>
<keyword evidence="7" id="KW-0131">Cell cycle</keyword>
<name>A0A0F4LR35_9LACO</name>
<accession>A0A0F4LR35</accession>
<sequence>MVKVQNKTDLYDQIAWNIVVPVLILAAVGLYSIYFAAIDDPSHMGSPVKAVLMQGLWYLISLVIIVFVIQFDAEQLFRIAPYAYGLGIVLLIAVLFFYNRSLAADAGAKNWFKLGPISFQPSEVMKPAFILMLARVVREHNQKFAHTIRNDWVLIGKIVGWMLPIAILLKLQNDFGTMLVFFAIVGGVIIVSGISWKIITPMFIIVAIIGVVVIFMVTTPGGQVILSHSFQPYQFARIMSWLNPSTDTSKAAYQLWQSMQAIGSGQIFGNGFGNLSVYVPVRGSDMVYSVIGESFGFVGSVAVILLYLYLIIQMVRITFDTKNAFYSYVSTGVIMMILFHVFENIGMSIDLLPLTGIPLPFISQGGSALIGNMIGIGMILSMKFHNKDYMFSQAGDF</sequence>
<keyword evidence="3" id="KW-0133">Cell shape</keyword>
<feature type="transmembrane region" description="Helical" evidence="6">
    <location>
        <begin position="175"/>
        <end position="196"/>
    </location>
</feature>
<feature type="transmembrane region" description="Helical" evidence="6">
    <location>
        <begin position="324"/>
        <end position="342"/>
    </location>
</feature>
<comment type="caution">
    <text evidence="7">The sequence shown here is derived from an EMBL/GenBank/DDBJ whole genome shotgun (WGS) entry which is preliminary data.</text>
</comment>
<dbReference type="GO" id="GO:0008360">
    <property type="term" value="P:regulation of cell shape"/>
    <property type="evidence" value="ECO:0007669"/>
    <property type="project" value="UniProtKB-KW"/>
</dbReference>
<evidence type="ECO:0000256" key="5">
    <source>
        <dbReference type="ARBA" id="ARBA00023136"/>
    </source>
</evidence>
<evidence type="ECO:0000256" key="4">
    <source>
        <dbReference type="ARBA" id="ARBA00022989"/>
    </source>
</evidence>
<dbReference type="GO" id="GO:0005886">
    <property type="term" value="C:plasma membrane"/>
    <property type="evidence" value="ECO:0007669"/>
    <property type="project" value="TreeGrafter"/>
</dbReference>
<dbReference type="Pfam" id="PF01098">
    <property type="entry name" value="FTSW_RODA_SPOVE"/>
    <property type="match status" value="1"/>
</dbReference>
<feature type="transmembrane region" description="Helical" evidence="6">
    <location>
        <begin position="14"/>
        <end position="38"/>
    </location>
</feature>
<feature type="transmembrane region" description="Helical" evidence="6">
    <location>
        <begin position="286"/>
        <end position="312"/>
    </location>
</feature>
<evidence type="ECO:0000313" key="8">
    <source>
        <dbReference type="Proteomes" id="UP000033682"/>
    </source>
</evidence>
<dbReference type="RefSeq" id="WP_046306669.1">
    <property type="nucleotide sequence ID" value="NZ_BMCV01000001.1"/>
</dbReference>
<keyword evidence="5 6" id="KW-0472">Membrane</keyword>
<dbReference type="HOGENOM" id="CLU_029243_2_0_9"/>
<evidence type="ECO:0000256" key="1">
    <source>
        <dbReference type="ARBA" id="ARBA00004141"/>
    </source>
</evidence>
<feature type="transmembrane region" description="Helical" evidence="6">
    <location>
        <begin position="81"/>
        <end position="99"/>
    </location>
</feature>
<dbReference type="STRING" id="303541.JF72_05610"/>
<evidence type="ECO:0000256" key="6">
    <source>
        <dbReference type="SAM" id="Phobius"/>
    </source>
</evidence>
<reference evidence="7 8" key="1">
    <citation type="submission" date="2015-01" db="EMBL/GenBank/DDBJ databases">
        <title>Comparative genomics of the lactic acid bacteria isolated from the honey bee gut.</title>
        <authorList>
            <person name="Ellegaard K.M."/>
            <person name="Tamarit D."/>
            <person name="Javelind E."/>
            <person name="Olofsson T."/>
            <person name="Andersson S.G."/>
            <person name="Vasquez A."/>
        </authorList>
    </citation>
    <scope>NUCLEOTIDE SEQUENCE [LARGE SCALE GENOMIC DNA]</scope>
    <source>
        <strain evidence="7 8">Hma11</strain>
    </source>
</reference>
<dbReference type="AlphaFoldDB" id="A0A0F4LR35"/>
<dbReference type="PANTHER" id="PTHR30474">
    <property type="entry name" value="CELL CYCLE PROTEIN"/>
    <property type="match status" value="1"/>
</dbReference>
<feature type="transmembrane region" description="Helical" evidence="6">
    <location>
        <begin position="203"/>
        <end position="226"/>
    </location>
</feature>
<dbReference type="PANTHER" id="PTHR30474:SF1">
    <property type="entry name" value="PEPTIDOGLYCAN GLYCOSYLTRANSFERASE MRDB"/>
    <property type="match status" value="1"/>
</dbReference>
<feature type="transmembrane region" description="Helical" evidence="6">
    <location>
        <begin position="362"/>
        <end position="380"/>
    </location>
</feature>
<gene>
    <name evidence="7" type="primary">ftsW2</name>
    <name evidence="7" type="ORF">JF72_05610</name>
</gene>
<dbReference type="GO" id="GO:0015648">
    <property type="term" value="F:lipid-linked peptidoglycan transporter activity"/>
    <property type="evidence" value="ECO:0007669"/>
    <property type="project" value="TreeGrafter"/>
</dbReference>
<keyword evidence="7" id="KW-0132">Cell division</keyword>
<evidence type="ECO:0000256" key="2">
    <source>
        <dbReference type="ARBA" id="ARBA00022692"/>
    </source>
</evidence>
<dbReference type="Proteomes" id="UP000033682">
    <property type="component" value="Unassembled WGS sequence"/>
</dbReference>
<comment type="subcellular location">
    <subcellularLocation>
        <location evidence="1">Membrane</location>
        <topology evidence="1">Multi-pass membrane protein</topology>
    </subcellularLocation>
</comment>
<dbReference type="GO" id="GO:0032153">
    <property type="term" value="C:cell division site"/>
    <property type="evidence" value="ECO:0007669"/>
    <property type="project" value="TreeGrafter"/>
</dbReference>
<dbReference type="InterPro" id="IPR001182">
    <property type="entry name" value="FtsW/RodA"/>
</dbReference>
<keyword evidence="8" id="KW-1185">Reference proteome</keyword>
<evidence type="ECO:0000313" key="7">
    <source>
        <dbReference type="EMBL" id="KJY61282.1"/>
    </source>
</evidence>
<keyword evidence="2 6" id="KW-0812">Transmembrane</keyword>
<feature type="transmembrane region" description="Helical" evidence="6">
    <location>
        <begin position="50"/>
        <end position="69"/>
    </location>
</feature>
<dbReference type="OrthoDB" id="9768187at2"/>
<proteinExistence type="predicted"/>
<dbReference type="EMBL" id="JXLG01000005">
    <property type="protein sequence ID" value="KJY61282.1"/>
    <property type="molecule type" value="Genomic_DNA"/>
</dbReference>
<dbReference type="PATRIC" id="fig|303541.3.peg.714"/>